<name>A0A8C8RJ24_9SAUR</name>
<dbReference type="PROSITE" id="PS50805">
    <property type="entry name" value="KRAB"/>
    <property type="match status" value="1"/>
</dbReference>
<protein>
    <recommendedName>
        <fullName evidence="1">KRAB domain-containing protein</fullName>
    </recommendedName>
</protein>
<dbReference type="SUPFAM" id="SSF109640">
    <property type="entry name" value="KRAB domain (Kruppel-associated box)"/>
    <property type="match status" value="1"/>
</dbReference>
<dbReference type="GO" id="GO:0006355">
    <property type="term" value="P:regulation of DNA-templated transcription"/>
    <property type="evidence" value="ECO:0007669"/>
    <property type="project" value="InterPro"/>
</dbReference>
<dbReference type="Proteomes" id="UP000694393">
    <property type="component" value="Unplaced"/>
</dbReference>
<organism evidence="2 3">
    <name type="scientific">Pelusios castaneus</name>
    <name type="common">West African mud turtle</name>
    <dbReference type="NCBI Taxonomy" id="367368"/>
    <lineage>
        <taxon>Eukaryota</taxon>
        <taxon>Metazoa</taxon>
        <taxon>Chordata</taxon>
        <taxon>Craniata</taxon>
        <taxon>Vertebrata</taxon>
        <taxon>Euteleostomi</taxon>
        <taxon>Archelosauria</taxon>
        <taxon>Testudinata</taxon>
        <taxon>Testudines</taxon>
        <taxon>Pleurodira</taxon>
        <taxon>Pelomedusidae</taxon>
        <taxon>Pelusios</taxon>
    </lineage>
</organism>
<accession>A0A8C8RJ24</accession>
<dbReference type="Pfam" id="PF01352">
    <property type="entry name" value="KRAB"/>
    <property type="match status" value="1"/>
</dbReference>
<sequence>MPITFEDVAVYFTAGQEALLDTAQRALYRDVMRGEWVPRALLWGGEVIRSPLNLPRQNIRSH</sequence>
<reference evidence="2" key="2">
    <citation type="submission" date="2025-09" db="UniProtKB">
        <authorList>
            <consortium name="Ensembl"/>
        </authorList>
    </citation>
    <scope>IDENTIFICATION</scope>
</reference>
<dbReference type="InterPro" id="IPR036051">
    <property type="entry name" value="KRAB_dom_sf"/>
</dbReference>
<dbReference type="AlphaFoldDB" id="A0A8C8RJ24"/>
<dbReference type="CDD" id="cd07765">
    <property type="entry name" value="KRAB_A-box"/>
    <property type="match status" value="1"/>
</dbReference>
<keyword evidence="3" id="KW-1185">Reference proteome</keyword>
<evidence type="ECO:0000259" key="1">
    <source>
        <dbReference type="PROSITE" id="PS50805"/>
    </source>
</evidence>
<dbReference type="Gene3D" id="6.10.140.140">
    <property type="match status" value="1"/>
</dbReference>
<evidence type="ECO:0000313" key="2">
    <source>
        <dbReference type="Ensembl" id="ENSPCEP00000005972.1"/>
    </source>
</evidence>
<feature type="domain" description="KRAB" evidence="1">
    <location>
        <begin position="3"/>
        <end position="62"/>
    </location>
</feature>
<proteinExistence type="predicted"/>
<evidence type="ECO:0000313" key="3">
    <source>
        <dbReference type="Proteomes" id="UP000694393"/>
    </source>
</evidence>
<dbReference type="Ensembl" id="ENSPCET00000006196.1">
    <property type="protein sequence ID" value="ENSPCEP00000005972.1"/>
    <property type="gene ID" value="ENSPCEG00000004852.1"/>
</dbReference>
<dbReference type="InterPro" id="IPR001909">
    <property type="entry name" value="KRAB"/>
</dbReference>
<reference evidence="2" key="1">
    <citation type="submission" date="2025-08" db="UniProtKB">
        <authorList>
            <consortium name="Ensembl"/>
        </authorList>
    </citation>
    <scope>IDENTIFICATION</scope>
</reference>